<dbReference type="Proteomes" id="UP000298170">
    <property type="component" value="Unassembled WGS sequence"/>
</dbReference>
<evidence type="ECO:0000256" key="2">
    <source>
        <dbReference type="ARBA" id="ARBA00022801"/>
    </source>
</evidence>
<dbReference type="InterPro" id="IPR014905">
    <property type="entry name" value="HIRAN"/>
</dbReference>
<dbReference type="GO" id="GO:0003676">
    <property type="term" value="F:nucleic acid binding"/>
    <property type="evidence" value="ECO:0007669"/>
    <property type="project" value="InterPro"/>
</dbReference>
<dbReference type="AlphaFoldDB" id="A0A4R9AHZ6"/>
<dbReference type="RefSeq" id="WP_134512897.1">
    <property type="nucleotide sequence ID" value="NZ_SOHJ01000002.1"/>
</dbReference>
<name>A0A4R9AHZ6_9MICO</name>
<comment type="caution">
    <text evidence="4">The sequence shown here is derived from an EMBL/GenBank/DDBJ whole genome shotgun (WGS) entry which is preliminary data.</text>
</comment>
<evidence type="ECO:0000313" key="5">
    <source>
        <dbReference type="Proteomes" id="UP000298170"/>
    </source>
</evidence>
<evidence type="ECO:0000313" key="4">
    <source>
        <dbReference type="EMBL" id="TFD62543.1"/>
    </source>
</evidence>
<proteinExistence type="predicted"/>
<dbReference type="EMBL" id="SOHJ01000002">
    <property type="protein sequence ID" value="TFD62543.1"/>
    <property type="molecule type" value="Genomic_DNA"/>
</dbReference>
<reference evidence="4 5" key="1">
    <citation type="submission" date="2019-03" db="EMBL/GenBank/DDBJ databases">
        <title>Genomics of glacier-inhabiting Cryobacterium strains.</title>
        <authorList>
            <person name="Liu Q."/>
            <person name="Xin Y.-H."/>
        </authorList>
    </citation>
    <scope>NUCLEOTIDE SEQUENCE [LARGE SCALE GENOMIC DNA]</scope>
    <source>
        <strain evidence="4 5">Sr39</strain>
    </source>
</reference>
<sequence>MNDSMFWVIVAVVALVCWVSYGNSRDKEKALEANRVLVRELERDRQYTDGRVVDEFDPTVYSYPLLQAPWNTGFFAPVMEGWQYSEHDPANASREVENRFPTWMFLIREPKNRYNWNAIAVYSLNHVGSGDVYREYRGNRQIGYLDASDAQDFAPVLDRFPLTRVAMRIHHVEDGYRPFYSTWTSHSLEQQLTEFYELGNN</sequence>
<keyword evidence="2" id="KW-0378">Hydrolase</keyword>
<feature type="domain" description="HIRAN" evidence="3">
    <location>
        <begin position="103"/>
        <end position="171"/>
    </location>
</feature>
<dbReference type="GO" id="GO:0008270">
    <property type="term" value="F:zinc ion binding"/>
    <property type="evidence" value="ECO:0007669"/>
    <property type="project" value="InterPro"/>
</dbReference>
<gene>
    <name evidence="4" type="ORF">E3T39_00900</name>
</gene>
<keyword evidence="5" id="KW-1185">Reference proteome</keyword>
<dbReference type="Pfam" id="PF08797">
    <property type="entry name" value="HIRAN"/>
    <property type="match status" value="1"/>
</dbReference>
<dbReference type="GO" id="GO:0016818">
    <property type="term" value="F:hydrolase activity, acting on acid anhydrides, in phosphorus-containing anhydrides"/>
    <property type="evidence" value="ECO:0007669"/>
    <property type="project" value="InterPro"/>
</dbReference>
<organism evidence="4 5">
    <name type="scientific">Cryobacterium suzukii</name>
    <dbReference type="NCBI Taxonomy" id="1259198"/>
    <lineage>
        <taxon>Bacteria</taxon>
        <taxon>Bacillati</taxon>
        <taxon>Actinomycetota</taxon>
        <taxon>Actinomycetes</taxon>
        <taxon>Micrococcales</taxon>
        <taxon>Microbacteriaceae</taxon>
        <taxon>Cryobacterium</taxon>
    </lineage>
</organism>
<evidence type="ECO:0000256" key="1">
    <source>
        <dbReference type="ARBA" id="ARBA00022723"/>
    </source>
</evidence>
<keyword evidence="1" id="KW-0479">Metal-binding</keyword>
<dbReference type="Gene3D" id="3.30.70.2330">
    <property type="match status" value="1"/>
</dbReference>
<dbReference type="OrthoDB" id="260852at2"/>
<evidence type="ECO:0000259" key="3">
    <source>
        <dbReference type="Pfam" id="PF08797"/>
    </source>
</evidence>
<protein>
    <recommendedName>
        <fullName evidence="3">HIRAN domain-containing protein</fullName>
    </recommendedName>
</protein>
<accession>A0A4R9AHZ6</accession>